<dbReference type="Proteomes" id="UP000053825">
    <property type="component" value="Unassembled WGS sequence"/>
</dbReference>
<dbReference type="AlphaFoldDB" id="A0A0L7QLX4"/>
<proteinExistence type="predicted"/>
<reference evidence="3 4" key="1">
    <citation type="submission" date="2015-07" db="EMBL/GenBank/DDBJ databases">
        <title>The genome of Habropoda laboriosa.</title>
        <authorList>
            <person name="Pan H."/>
            <person name="Kapheim K."/>
        </authorList>
    </citation>
    <scope>NUCLEOTIDE SEQUENCE [LARGE SCALE GENOMIC DNA]</scope>
    <source>
        <strain evidence="3">0110345459</strain>
    </source>
</reference>
<dbReference type="GO" id="GO:0003729">
    <property type="term" value="F:mRNA binding"/>
    <property type="evidence" value="ECO:0007669"/>
    <property type="project" value="TreeGrafter"/>
</dbReference>
<evidence type="ECO:0000313" key="4">
    <source>
        <dbReference type="Proteomes" id="UP000053825"/>
    </source>
</evidence>
<evidence type="ECO:0000256" key="1">
    <source>
        <dbReference type="SAM" id="MobiDB-lite"/>
    </source>
</evidence>
<name>A0A0L7QLX4_9HYME</name>
<evidence type="ECO:0000313" key="3">
    <source>
        <dbReference type="EMBL" id="KOC59627.1"/>
    </source>
</evidence>
<dbReference type="STRING" id="597456.A0A0L7QLX4"/>
<dbReference type="PANTHER" id="PTHR12876">
    <property type="entry name" value="N4BP1-RELATED"/>
    <property type="match status" value="1"/>
</dbReference>
<feature type="compositionally biased region" description="Basic residues" evidence="1">
    <location>
        <begin position="149"/>
        <end position="159"/>
    </location>
</feature>
<dbReference type="Gene3D" id="3.40.50.11980">
    <property type="match status" value="1"/>
</dbReference>
<dbReference type="Pfam" id="PF11977">
    <property type="entry name" value="RNase_Zc3h12a"/>
    <property type="match status" value="1"/>
</dbReference>
<dbReference type="InterPro" id="IPR051101">
    <property type="entry name" value="ZC3H12/N4BP1_RNase_Reg"/>
</dbReference>
<evidence type="ECO:0000259" key="2">
    <source>
        <dbReference type="Pfam" id="PF11977"/>
    </source>
</evidence>
<dbReference type="PANTHER" id="PTHR12876:SF35">
    <property type="entry name" value="LD08718P-RELATED"/>
    <property type="match status" value="1"/>
</dbReference>
<sequence>MSALNDSVLICDVFPKSRRKKVLLKAKASPKNVKRSFYESPLKHIRQSSKRLKQIQTQNKLIRNAERISNNKKNCFLSMKNVSLQDSVVILSDNESESNNKDPNECGKEAKKRKSPLEISKEDKQSSKGLYNLNETLAQTRTEEETCTRKRGKKRKRKNVTALSNNSTHCLLISDTEDSEIASIDIDDENIAPVQNSVEQGSDDIVVVWSSTEISSPSRDQSKGRDTDQEQDNRVFMIDSTPNPKNLQYLKDNEEIIPKQCRKRVKRSSRAEEKEENVNDMPFSRHGLKLPKPYNISSTIKMKKKGTHKPFRNLRCQLSNISAIPTITNLEVATSALQTPQLPTVESSVLQSSNKLREIVIDGNNVAMAHTNNKSFSEEGLLLVIDYFKQRGHSVKVFVPQHRRSQCHQLLEKLYTDGIVVFTPSRRIGGRRITPYDDRYILEYATMCGGIVVSLDQYRDLYMEKPEWRSTIENRLLAPTFVGNYVMFPEDPLGRTGPKLEEFLRF</sequence>
<organism evidence="3 4">
    <name type="scientific">Habropoda laboriosa</name>
    <dbReference type="NCBI Taxonomy" id="597456"/>
    <lineage>
        <taxon>Eukaryota</taxon>
        <taxon>Metazoa</taxon>
        <taxon>Ecdysozoa</taxon>
        <taxon>Arthropoda</taxon>
        <taxon>Hexapoda</taxon>
        <taxon>Insecta</taxon>
        <taxon>Pterygota</taxon>
        <taxon>Neoptera</taxon>
        <taxon>Endopterygota</taxon>
        <taxon>Hymenoptera</taxon>
        <taxon>Apocrita</taxon>
        <taxon>Aculeata</taxon>
        <taxon>Apoidea</taxon>
        <taxon>Anthophila</taxon>
        <taxon>Apidae</taxon>
        <taxon>Habropoda</taxon>
    </lineage>
</organism>
<dbReference type="CDD" id="cd18719">
    <property type="entry name" value="PIN_Zc3h12a-N4BP1-like"/>
    <property type="match status" value="1"/>
</dbReference>
<accession>A0A0L7QLX4</accession>
<feature type="compositionally biased region" description="Basic and acidic residues" evidence="1">
    <location>
        <begin position="220"/>
        <end position="233"/>
    </location>
</feature>
<dbReference type="FunFam" id="3.40.50.11980:FF:000001">
    <property type="entry name" value="ZC3H12A isoform 1"/>
    <property type="match status" value="1"/>
</dbReference>
<feature type="compositionally biased region" description="Polar residues" evidence="1">
    <location>
        <begin position="127"/>
        <end position="139"/>
    </location>
</feature>
<dbReference type="GO" id="GO:0004521">
    <property type="term" value="F:RNA endonuclease activity"/>
    <property type="evidence" value="ECO:0007669"/>
    <property type="project" value="TreeGrafter"/>
</dbReference>
<gene>
    <name evidence="3" type="ORF">WH47_11369</name>
</gene>
<feature type="region of interest" description="Disordered" evidence="1">
    <location>
        <begin position="93"/>
        <end position="161"/>
    </location>
</feature>
<dbReference type="GO" id="GO:0036464">
    <property type="term" value="C:cytoplasmic ribonucleoprotein granule"/>
    <property type="evidence" value="ECO:0007669"/>
    <property type="project" value="TreeGrafter"/>
</dbReference>
<dbReference type="EMBL" id="KQ414905">
    <property type="protein sequence ID" value="KOC59627.1"/>
    <property type="molecule type" value="Genomic_DNA"/>
</dbReference>
<dbReference type="GO" id="GO:0005634">
    <property type="term" value="C:nucleus"/>
    <property type="evidence" value="ECO:0007669"/>
    <property type="project" value="TreeGrafter"/>
</dbReference>
<feature type="domain" description="RNase NYN" evidence="2">
    <location>
        <begin position="356"/>
        <end position="502"/>
    </location>
</feature>
<dbReference type="InterPro" id="IPR021869">
    <property type="entry name" value="RNase_Zc3h12_NYN"/>
</dbReference>
<feature type="compositionally biased region" description="Basic and acidic residues" evidence="1">
    <location>
        <begin position="98"/>
        <end position="126"/>
    </location>
</feature>
<feature type="region of interest" description="Disordered" evidence="1">
    <location>
        <begin position="264"/>
        <end position="289"/>
    </location>
</feature>
<protein>
    <submittedName>
        <fullName evidence="3">Putative ribonuclease ZC3H12B</fullName>
    </submittedName>
</protein>
<dbReference type="OrthoDB" id="392925at2759"/>
<feature type="region of interest" description="Disordered" evidence="1">
    <location>
        <begin position="212"/>
        <end position="247"/>
    </location>
</feature>
<keyword evidence="4" id="KW-1185">Reference proteome</keyword>